<keyword evidence="2" id="KW-1185">Reference proteome</keyword>
<sequence length="70" mass="7903">MGRPIIIWRLIRLEDLIASKETGTLEELAEKLEINTELTIAYIEALAEIKGCKIEYDAESCSFVFTGPKD</sequence>
<dbReference type="RefSeq" id="WP_202859188.1">
    <property type="nucleotide sequence ID" value="NZ_JAEUGD010000067.1"/>
</dbReference>
<proteinExistence type="predicted"/>
<dbReference type="AlphaFoldDB" id="A0A937KE02"/>
<gene>
    <name evidence="1" type="ORF">JMN32_25245</name>
</gene>
<comment type="caution">
    <text evidence="1">The sequence shown here is derived from an EMBL/GenBank/DDBJ whole genome shotgun (WGS) entry which is preliminary data.</text>
</comment>
<evidence type="ECO:0000313" key="2">
    <source>
        <dbReference type="Proteomes" id="UP000614216"/>
    </source>
</evidence>
<organism evidence="1 2">
    <name type="scientific">Fulvivirga marina</name>
    <dbReference type="NCBI Taxonomy" id="2494733"/>
    <lineage>
        <taxon>Bacteria</taxon>
        <taxon>Pseudomonadati</taxon>
        <taxon>Bacteroidota</taxon>
        <taxon>Cytophagia</taxon>
        <taxon>Cytophagales</taxon>
        <taxon>Fulvivirgaceae</taxon>
        <taxon>Fulvivirga</taxon>
    </lineage>
</organism>
<accession>A0A937KE02</accession>
<dbReference type="Proteomes" id="UP000614216">
    <property type="component" value="Unassembled WGS sequence"/>
</dbReference>
<protein>
    <submittedName>
        <fullName evidence="1">Uncharacterized protein</fullName>
    </submittedName>
</protein>
<evidence type="ECO:0000313" key="1">
    <source>
        <dbReference type="EMBL" id="MBL6449641.1"/>
    </source>
</evidence>
<reference evidence="1" key="1">
    <citation type="submission" date="2021-01" db="EMBL/GenBank/DDBJ databases">
        <title>Fulvivirga kasyanovii gen. nov., sp nov., a novel member of the phylum Bacteroidetes isolated from seawater in a mussel farm.</title>
        <authorList>
            <person name="Zhao L.-H."/>
            <person name="Wang Z.-J."/>
        </authorList>
    </citation>
    <scope>NUCLEOTIDE SEQUENCE</scope>
    <source>
        <strain evidence="1">29W222</strain>
    </source>
</reference>
<dbReference type="EMBL" id="JAEUGD010000067">
    <property type="protein sequence ID" value="MBL6449641.1"/>
    <property type="molecule type" value="Genomic_DNA"/>
</dbReference>
<name>A0A937KE02_9BACT</name>